<dbReference type="PANTHER" id="PTHR12131:SF1">
    <property type="entry name" value="ATP-DEPENDENT RNA HELICASE SUPV3L1, MITOCHONDRIAL-RELATED"/>
    <property type="match status" value="1"/>
</dbReference>
<evidence type="ECO:0000256" key="8">
    <source>
        <dbReference type="ARBA" id="ARBA00047984"/>
    </source>
</evidence>
<comment type="subcellular location">
    <subcellularLocation>
        <location evidence="1">Cytoplasm</location>
    </subcellularLocation>
</comment>
<evidence type="ECO:0000256" key="9">
    <source>
        <dbReference type="SAM" id="MobiDB-lite"/>
    </source>
</evidence>
<dbReference type="SMART" id="SM00487">
    <property type="entry name" value="DEXDc"/>
    <property type="match status" value="1"/>
</dbReference>
<dbReference type="SUPFAM" id="SSF52540">
    <property type="entry name" value="P-loop containing nucleoside triphosphate hydrolases"/>
    <property type="match status" value="1"/>
</dbReference>
<organism evidence="12 13">
    <name type="scientific">Larinioides sclopetarius</name>
    <dbReference type="NCBI Taxonomy" id="280406"/>
    <lineage>
        <taxon>Eukaryota</taxon>
        <taxon>Metazoa</taxon>
        <taxon>Ecdysozoa</taxon>
        <taxon>Arthropoda</taxon>
        <taxon>Chelicerata</taxon>
        <taxon>Arachnida</taxon>
        <taxon>Araneae</taxon>
        <taxon>Araneomorphae</taxon>
        <taxon>Entelegynae</taxon>
        <taxon>Araneoidea</taxon>
        <taxon>Araneidae</taxon>
        <taxon>Larinioides</taxon>
    </lineage>
</organism>
<dbReference type="SMART" id="SM00490">
    <property type="entry name" value="HELICc"/>
    <property type="match status" value="1"/>
</dbReference>
<dbReference type="PROSITE" id="PS51192">
    <property type="entry name" value="HELICASE_ATP_BIND_1"/>
    <property type="match status" value="1"/>
</dbReference>
<evidence type="ECO:0000256" key="4">
    <source>
        <dbReference type="ARBA" id="ARBA00022801"/>
    </source>
</evidence>
<keyword evidence="2" id="KW-0963">Cytoplasm</keyword>
<dbReference type="Gene3D" id="3.40.50.300">
    <property type="entry name" value="P-loop containing nucleotide triphosphate hydrolases"/>
    <property type="match status" value="2"/>
</dbReference>
<proteinExistence type="predicted"/>
<keyword evidence="13" id="KW-1185">Reference proteome</keyword>
<dbReference type="EMBL" id="CAXIEN010000221">
    <property type="protein sequence ID" value="CAL1287770.1"/>
    <property type="molecule type" value="Genomic_DNA"/>
</dbReference>
<keyword evidence="3" id="KW-0547">Nucleotide-binding</keyword>
<reference evidence="12 13" key="1">
    <citation type="submission" date="2024-04" db="EMBL/GenBank/DDBJ databases">
        <authorList>
            <person name="Rising A."/>
            <person name="Reimegard J."/>
            <person name="Sonavane S."/>
            <person name="Akerstrom W."/>
            <person name="Nylinder S."/>
            <person name="Hedman E."/>
            <person name="Kallberg Y."/>
        </authorList>
    </citation>
    <scope>NUCLEOTIDE SEQUENCE [LARGE SCALE GENOMIC DNA]</scope>
</reference>
<dbReference type="SMART" id="SM01142">
    <property type="entry name" value="DSHCT"/>
    <property type="match status" value="1"/>
</dbReference>
<dbReference type="CDD" id="cd18795">
    <property type="entry name" value="SF2_C_Ski2"/>
    <property type="match status" value="1"/>
</dbReference>
<dbReference type="InterPro" id="IPR050699">
    <property type="entry name" value="RNA-DNA_Helicase"/>
</dbReference>
<dbReference type="InterPro" id="IPR001650">
    <property type="entry name" value="Helicase_C-like"/>
</dbReference>
<dbReference type="Gene3D" id="1.10.3380.30">
    <property type="match status" value="2"/>
</dbReference>
<dbReference type="FunFam" id="1.10.3380.30:FF:000001">
    <property type="entry name" value="Ski2 ATP-dependent RNA helicase"/>
    <property type="match status" value="1"/>
</dbReference>
<dbReference type="InterPro" id="IPR011545">
    <property type="entry name" value="DEAD/DEAH_box_helicase_dom"/>
</dbReference>
<comment type="caution">
    <text evidence="12">The sequence shown here is derived from an EMBL/GenBank/DDBJ whole genome shotgun (WGS) entry which is preliminary data.</text>
</comment>
<keyword evidence="7" id="KW-0694">RNA-binding</keyword>
<evidence type="ECO:0000256" key="1">
    <source>
        <dbReference type="ARBA" id="ARBA00004496"/>
    </source>
</evidence>
<feature type="domain" description="Helicase C-terminal" evidence="11">
    <location>
        <begin position="621"/>
        <end position="789"/>
    </location>
</feature>
<evidence type="ECO:0008006" key="14">
    <source>
        <dbReference type="Google" id="ProtNLM"/>
    </source>
</evidence>
<dbReference type="Pfam" id="PF17911">
    <property type="entry name" value="Ski2_N"/>
    <property type="match status" value="1"/>
</dbReference>
<name>A0AAV2AUR1_9ARAC</name>
<dbReference type="InterPro" id="IPR016438">
    <property type="entry name" value="SKI2-like"/>
</dbReference>
<dbReference type="GO" id="GO:0016787">
    <property type="term" value="F:hydrolase activity"/>
    <property type="evidence" value="ECO:0007669"/>
    <property type="project" value="UniProtKB-KW"/>
</dbReference>
<evidence type="ECO:0000259" key="10">
    <source>
        <dbReference type="PROSITE" id="PS51192"/>
    </source>
</evidence>
<dbReference type="GO" id="GO:0003723">
    <property type="term" value="F:RNA binding"/>
    <property type="evidence" value="ECO:0007669"/>
    <property type="project" value="UniProtKB-KW"/>
</dbReference>
<evidence type="ECO:0000259" key="11">
    <source>
        <dbReference type="PROSITE" id="PS51194"/>
    </source>
</evidence>
<evidence type="ECO:0000256" key="7">
    <source>
        <dbReference type="ARBA" id="ARBA00022884"/>
    </source>
</evidence>
<dbReference type="GO" id="GO:0005524">
    <property type="term" value="F:ATP binding"/>
    <property type="evidence" value="ECO:0007669"/>
    <property type="project" value="UniProtKB-KW"/>
</dbReference>
<evidence type="ECO:0000256" key="2">
    <source>
        <dbReference type="ARBA" id="ARBA00022490"/>
    </source>
</evidence>
<evidence type="ECO:0000313" key="13">
    <source>
        <dbReference type="Proteomes" id="UP001497382"/>
    </source>
</evidence>
<dbReference type="PROSITE" id="PS51194">
    <property type="entry name" value="HELICASE_CTER"/>
    <property type="match status" value="1"/>
</dbReference>
<protein>
    <recommendedName>
        <fullName evidence="14">Helicase SKI2W</fullName>
    </recommendedName>
</protein>
<dbReference type="GO" id="GO:0003724">
    <property type="term" value="F:RNA helicase activity"/>
    <property type="evidence" value="ECO:0007669"/>
    <property type="project" value="UniProtKB-EC"/>
</dbReference>
<dbReference type="GO" id="GO:0070478">
    <property type="term" value="P:nuclear-transcribed mRNA catabolic process, 3'-5' exonucleolytic nonsense-mediated decay"/>
    <property type="evidence" value="ECO:0007669"/>
    <property type="project" value="TreeGrafter"/>
</dbReference>
<dbReference type="PIRSF" id="PIRSF005198">
    <property type="entry name" value="Antiviral_helicase_SKI2"/>
    <property type="match status" value="1"/>
</dbReference>
<evidence type="ECO:0000256" key="5">
    <source>
        <dbReference type="ARBA" id="ARBA00022806"/>
    </source>
</evidence>
<dbReference type="GO" id="GO:0055087">
    <property type="term" value="C:Ski complex"/>
    <property type="evidence" value="ECO:0007669"/>
    <property type="project" value="TreeGrafter"/>
</dbReference>
<dbReference type="Pfam" id="PF00270">
    <property type="entry name" value="DEAD"/>
    <property type="match status" value="1"/>
</dbReference>
<dbReference type="Proteomes" id="UP001497382">
    <property type="component" value="Unassembled WGS sequence"/>
</dbReference>
<accession>A0AAV2AUR1</accession>
<dbReference type="Pfam" id="PF08148">
    <property type="entry name" value="DSHCT"/>
    <property type="match status" value="1"/>
</dbReference>
<feature type="region of interest" description="Disordered" evidence="9">
    <location>
        <begin position="265"/>
        <end position="289"/>
    </location>
</feature>
<dbReference type="InterPro" id="IPR012961">
    <property type="entry name" value="Ski2/MTR4_C"/>
</dbReference>
<dbReference type="PANTHER" id="PTHR12131">
    <property type="entry name" value="ATP-DEPENDENT RNA AND DNA HELICASE"/>
    <property type="match status" value="1"/>
</dbReference>
<evidence type="ECO:0000256" key="6">
    <source>
        <dbReference type="ARBA" id="ARBA00022840"/>
    </source>
</evidence>
<feature type="non-terminal residue" evidence="12">
    <location>
        <position position="1"/>
    </location>
</feature>
<comment type="catalytic activity">
    <reaction evidence="8">
        <text>ATP + H2O = ADP + phosphate + H(+)</text>
        <dbReference type="Rhea" id="RHEA:13065"/>
        <dbReference type="ChEBI" id="CHEBI:15377"/>
        <dbReference type="ChEBI" id="CHEBI:15378"/>
        <dbReference type="ChEBI" id="CHEBI:30616"/>
        <dbReference type="ChEBI" id="CHEBI:43474"/>
        <dbReference type="ChEBI" id="CHEBI:456216"/>
        <dbReference type="EC" id="3.6.4.13"/>
    </reaction>
</comment>
<dbReference type="InterPro" id="IPR014001">
    <property type="entry name" value="Helicase_ATP-bd"/>
</dbReference>
<dbReference type="InterPro" id="IPR025696">
    <property type="entry name" value="Beta-barrel_MTR4"/>
</dbReference>
<dbReference type="InterPro" id="IPR027417">
    <property type="entry name" value="P-loop_NTPase"/>
</dbReference>
<gene>
    <name evidence="12" type="ORF">LARSCL_LOCUS15006</name>
</gene>
<evidence type="ECO:0000313" key="12">
    <source>
        <dbReference type="EMBL" id="CAL1287770.1"/>
    </source>
</evidence>
<keyword evidence="4" id="KW-0378">Hydrolase</keyword>
<dbReference type="FunFam" id="3.40.50.300:FF:000354">
    <property type="entry name" value="ATP-dependent RNA helicase SKI2"/>
    <property type="match status" value="1"/>
</dbReference>
<dbReference type="FunFam" id="3.40.50.300:FF:000447">
    <property type="entry name" value="helicase SKI2W isoform X2"/>
    <property type="match status" value="1"/>
</dbReference>
<keyword evidence="6" id="KW-0067">ATP-binding</keyword>
<feature type="domain" description="Helicase ATP-binding" evidence="10">
    <location>
        <begin position="353"/>
        <end position="509"/>
    </location>
</feature>
<dbReference type="Pfam" id="PF13234">
    <property type="entry name" value="MTR4_beta-barrel"/>
    <property type="match status" value="1"/>
</dbReference>
<sequence>GQTGVTSFCRWKAFFNIGGVGCTSSSGRFRNSHRKLAHMMEVDAFEIPKDLEVLPLGENGEMEVLPISGKNRLNTSKLPCGLPPILPDINSVLNSFLENPEKLPIFHLDAVQRLVPIKPHVSSLYSINLCPLQTTLNVRRDMMTGKLLGFTEEVKDIFEGTHKTSTSLSRAPGPPEAGVKGSTSSFPFWPGGMDEPWADLLKKESLDASLFEEELLDTPPGFKCGMKFERKAHDQVDYIHSQPQKINLSELLAMDDDIDLEDLNEPDEKKEVDLEQTQFKQPDKPSDDGDAFLKLTSLPVLNISETEKKKPVTNYEWAVIDDISRSVEDFNEKVPEMAMTYDFTLDPFQQKAVLHLEKKESVFVAAHTSAGKTVVAEYAIALARKHVSRVIYTSPIKALSNQKYRDFKEKFEDVGLITGDVQINATAFCLIMTTEILRSMLYHGSDVVRELEWVIFDEVHYINDSERGVVWEEVFIMLPDHVNLIMLSATVPNTAEFAEWLGGIKKRKIYVISTLKRPVPLVHYLYTGSVGKSENDIFPIVDPSGKFLTDEYMKACNSKKDKDNKSKSSSGPKGQRYNITVAQEKNVYIGLLGYLQKKDLLPAVCFTLSRKKCNTHAEILSSKDLTTQVEKREITKFFNECVSKLKAEDRKLPQVKLMGEQLARGFGIHHSGILPILKEVVEMLFQRSLLKILFATETFAMGVNMPARTVVFDSIRKHDGLNFRDLKPSEYIQMAGRAGRRGKDTVGTVIILCKADVPDSLALHNMMLGKPTKLESQFKLTYSMILNLLKIKTFRVEDVIKRSFGESDNQKQQKIYRKLLTEATQKLASLNKLDCSLCNVDMAQYIITLKETRFLKKEIMEKKCSQAIANKLLVPGRTLVVSTNDRQNVLCTLLSIDKENKMKVLGIAEKNKPSDSKDSSTKPSILPWTKKLFYPSEKQPEFMTVTFSDIEIIGNKVMRIDDSAILKECKRFHAMNSNPGHSTSAAFQELCCLCEANLNSFPSANINLKDINFAPKVHDLERLEKSFESFTCVKCPEFSKHFEEIYTFMQMEEDIKEYSYKLSEQSLSLHPDYESRKAVLKILGYIDGNENVQLKGAVAREMSNHELLITELLVKSVFTESPPEEVAALLSCMVFQQKNDDGNLELPSHMIEKIKEMREVAMEISLVQAQNDIIDPNFVSQYNFYLVPVVYEWAKGTIFAEIMKKTDIDEGIIVRSIQRLSELLKDVRNGANLVGDTALAKKMEDASHQIKRDIVFAASLYTQ</sequence>
<dbReference type="AlphaFoldDB" id="A0AAV2AUR1"/>
<keyword evidence="5" id="KW-0347">Helicase</keyword>
<dbReference type="Pfam" id="PF00271">
    <property type="entry name" value="Helicase_C"/>
    <property type="match status" value="1"/>
</dbReference>
<evidence type="ECO:0000256" key="3">
    <source>
        <dbReference type="ARBA" id="ARBA00022741"/>
    </source>
</evidence>
<dbReference type="InterPro" id="IPR040801">
    <property type="entry name" value="Ski2_N"/>
</dbReference>